<gene>
    <name evidence="1" type="ORF">FPK87_25880</name>
</gene>
<accession>A0ABD5DFQ1</accession>
<reference evidence="1" key="1">
    <citation type="submission" date="2019-07" db="EMBL/GenBank/DDBJ databases">
        <title>Biological characteristics of mucoid Acinetobacter baumannii from a general hospital in China.</title>
        <authorList>
            <person name="Hua X."/>
            <person name="Yu Y."/>
        </authorList>
    </citation>
    <scope>NUCLEOTIDE SEQUENCE [LARGE SCALE GENOMIC DNA]</scope>
    <source>
        <strain evidence="1">N41</strain>
    </source>
</reference>
<proteinExistence type="predicted"/>
<feature type="non-terminal residue" evidence="1">
    <location>
        <position position="24"/>
    </location>
</feature>
<dbReference type="EMBL" id="VMBB01001169">
    <property type="protein sequence ID" value="MDR8263852.1"/>
    <property type="molecule type" value="Genomic_DNA"/>
</dbReference>
<dbReference type="AlphaFoldDB" id="A0ABD5DFQ1"/>
<comment type="caution">
    <text evidence="1">The sequence shown here is derived from an EMBL/GenBank/DDBJ whole genome shotgun (WGS) entry which is preliminary data.</text>
</comment>
<organism evidence="1">
    <name type="scientific">Acinetobacter baumannii</name>
    <dbReference type="NCBI Taxonomy" id="470"/>
    <lineage>
        <taxon>Bacteria</taxon>
        <taxon>Pseudomonadati</taxon>
        <taxon>Pseudomonadota</taxon>
        <taxon>Gammaproteobacteria</taxon>
        <taxon>Moraxellales</taxon>
        <taxon>Moraxellaceae</taxon>
        <taxon>Acinetobacter</taxon>
        <taxon>Acinetobacter calcoaceticus/baumannii complex</taxon>
    </lineage>
</organism>
<sequence length="24" mass="2865">MRFYRPLGQISALTFDLDDTLYDN</sequence>
<name>A0ABD5DFQ1_ACIBA</name>
<evidence type="ECO:0000313" key="1">
    <source>
        <dbReference type="EMBL" id="MDR8263852.1"/>
    </source>
</evidence>
<protein>
    <submittedName>
        <fullName evidence="1">5-amino-6-(5-phospho-D-ribitylamino)uracil phosphatase YigB</fullName>
    </submittedName>
</protein>